<dbReference type="EMBL" id="QGNW01000217">
    <property type="protein sequence ID" value="RVW84274.1"/>
    <property type="molecule type" value="Genomic_DNA"/>
</dbReference>
<feature type="region of interest" description="Disordered" evidence="1">
    <location>
        <begin position="186"/>
        <end position="221"/>
    </location>
</feature>
<dbReference type="InterPro" id="IPR036397">
    <property type="entry name" value="RNaseH_sf"/>
</dbReference>
<gene>
    <name evidence="4" type="primary">RE2_579</name>
    <name evidence="4" type="ORF">CK203_036659</name>
</gene>
<evidence type="ECO:0000313" key="4">
    <source>
        <dbReference type="EMBL" id="RVW84274.1"/>
    </source>
</evidence>
<dbReference type="InterPro" id="IPR025724">
    <property type="entry name" value="GAG-pre-integrase_dom"/>
</dbReference>
<dbReference type="PANTHER" id="PTHR11439">
    <property type="entry name" value="GAG-POL-RELATED RETROTRANSPOSON"/>
    <property type="match status" value="1"/>
</dbReference>
<sequence length="1100" mass="122410">MGQGYEDHLVTQEADIPEVDRVQWRKIDAQLCSVLWQSVDPRILLHLQAYKTCFKFWTQAKGLYTNDIQRLYKVASAIVHLSQQDLDLSTYIGQIASLKEQFLTVMPLTPDVGAQQTQLDKFFMVLTLIGLRPDLEPIRDQILGSSSVPSLDDVFARLLLVPDVEANVLIATYCNKLGHTRDRCYQLHGRPPRTAHMAQSSDSPLSQPPSSSASQTSQASIASVAQPGNASACLTHTSSLGPWILDSGASDHLSGIGLALPLPSLPLTSVLYTPECPFNLISISKITRTLNCSITFSDKFVTLQDRSTGKMIGIGRESQGLYHLTSDSSPAVCISTDAPLLIHNRLGHPSLSKFQKMVPRFSTLSSLPCESCQLGKHTRVSFPKRLNNRAKSPFELVHTDVWGPCRTASTLGFQYFVTFIDDYSRSQFTSFMSHHGILHQSSCAHTPQQNGVAERKNRHLVETARTLLLYSHIPHSLLFPDQPLYFLPPRVFGYFRRVIVVIPLRLIRYFISADVTFFEDSPFFSTTSESLPVSEVLPIPIVSPPDVMPPRPLQVYHRRPRVVAPLPFPEAPADSLPIPSASPAPALPSPNDLPIAVRKGWRQAMVDEMAALHSNGTWDLVVLPSGKSTVGCRWVYAVKVGPDGQVDRLKARLVAKGYTQVYGSDYGDTFSPVAKIASVRLLLSMAAMCSWPLYQLDIKNAFLHGDLAEEVYMEQPPGFVAQGESGLVCRLRRSLYGLKQSPRAWFSRFSSVVQEFGMLRSTADHSVFYHHNSLGQCIYLVVYVDDIVITGSDQDGIQKLKQHLFTHFQTKDLGKLKYFLGIEIAQSSSGVVLSQRKYALDILEETGMLDCKPVDTPMDPNVKLVPGQGEPLGDPGRYRRLVGKLNYLTITRPDISFPVSVVSQFLQSPCDSHWDAVIRILRYIKSTPGQGVLYENRGHTQVVGYTDADWAGSPTDRRSTSGYCVFIGGNLISWKSKKQDVVARSSAEAEYRAMALATCELIWLRHLLQELRFGKDEQMKLICDNQAALHIASNPVFHERTKHIEVDCHFIREKIASGCVATSFVNSNDQLADIFTKSLRGPRIKYICNKLGAYDVYAPA</sequence>
<evidence type="ECO:0000256" key="1">
    <source>
        <dbReference type="SAM" id="MobiDB-lite"/>
    </source>
</evidence>
<dbReference type="GO" id="GO:0003676">
    <property type="term" value="F:nucleic acid binding"/>
    <property type="evidence" value="ECO:0007669"/>
    <property type="project" value="InterPro"/>
</dbReference>
<reference evidence="4 5" key="1">
    <citation type="journal article" date="2018" name="PLoS Genet.">
        <title>Population sequencing reveals clonal diversity and ancestral inbreeding in the grapevine cultivar Chardonnay.</title>
        <authorList>
            <person name="Roach M.J."/>
            <person name="Johnson D.L."/>
            <person name="Bohlmann J."/>
            <person name="van Vuuren H.J."/>
            <person name="Jones S.J."/>
            <person name="Pretorius I.S."/>
            <person name="Schmidt S.A."/>
            <person name="Borneman A.R."/>
        </authorList>
    </citation>
    <scope>NUCLEOTIDE SEQUENCE [LARGE SCALE GENOMIC DNA]</scope>
    <source>
        <strain evidence="5">cv. Chardonnay</strain>
        <tissue evidence="4">Leaf</tissue>
    </source>
</reference>
<dbReference type="InterPro" id="IPR012337">
    <property type="entry name" value="RNaseH-like_sf"/>
</dbReference>
<dbReference type="Proteomes" id="UP000288805">
    <property type="component" value="Unassembled WGS sequence"/>
</dbReference>
<comment type="caution">
    <text evidence="4">The sequence shown here is derived from an EMBL/GenBank/DDBJ whole genome shotgun (WGS) entry which is preliminary data.</text>
</comment>
<protein>
    <submittedName>
        <fullName evidence="4">Retrovirus-related Pol polyprotein from transposon RE2</fullName>
    </submittedName>
</protein>
<proteinExistence type="predicted"/>
<evidence type="ECO:0000313" key="5">
    <source>
        <dbReference type="Proteomes" id="UP000288805"/>
    </source>
</evidence>
<feature type="domain" description="GAG-pre-integrase" evidence="3">
    <location>
        <begin position="320"/>
        <end position="377"/>
    </location>
</feature>
<feature type="compositionally biased region" description="Low complexity" evidence="1">
    <location>
        <begin position="198"/>
        <end position="221"/>
    </location>
</feature>
<dbReference type="SUPFAM" id="SSF53098">
    <property type="entry name" value="Ribonuclease H-like"/>
    <property type="match status" value="1"/>
</dbReference>
<dbReference type="PANTHER" id="PTHR11439:SF484">
    <property type="entry name" value="REVERSE TRANSCRIPTASE TY1_COPIA-TYPE DOMAIN-CONTAINING PROTEIN"/>
    <property type="match status" value="1"/>
</dbReference>
<dbReference type="Gene3D" id="3.30.420.10">
    <property type="entry name" value="Ribonuclease H-like superfamily/Ribonuclease H"/>
    <property type="match status" value="2"/>
</dbReference>
<dbReference type="CDD" id="cd09272">
    <property type="entry name" value="RNase_HI_RT_Ty1"/>
    <property type="match status" value="1"/>
</dbReference>
<dbReference type="SUPFAM" id="SSF56672">
    <property type="entry name" value="DNA/RNA polymerases"/>
    <property type="match status" value="1"/>
</dbReference>
<accession>A0A438HIJ7</accession>
<dbReference type="InterPro" id="IPR043502">
    <property type="entry name" value="DNA/RNA_pol_sf"/>
</dbReference>
<feature type="domain" description="Reverse transcriptase Ty1/copia-type" evidence="2">
    <location>
        <begin position="615"/>
        <end position="858"/>
    </location>
</feature>
<name>A0A438HIJ7_VITVI</name>
<evidence type="ECO:0000259" key="3">
    <source>
        <dbReference type="Pfam" id="PF13976"/>
    </source>
</evidence>
<dbReference type="Pfam" id="PF07727">
    <property type="entry name" value="RVT_2"/>
    <property type="match status" value="1"/>
</dbReference>
<organism evidence="4 5">
    <name type="scientific">Vitis vinifera</name>
    <name type="common">Grape</name>
    <dbReference type="NCBI Taxonomy" id="29760"/>
    <lineage>
        <taxon>Eukaryota</taxon>
        <taxon>Viridiplantae</taxon>
        <taxon>Streptophyta</taxon>
        <taxon>Embryophyta</taxon>
        <taxon>Tracheophyta</taxon>
        <taxon>Spermatophyta</taxon>
        <taxon>Magnoliopsida</taxon>
        <taxon>eudicotyledons</taxon>
        <taxon>Gunneridae</taxon>
        <taxon>Pentapetalae</taxon>
        <taxon>rosids</taxon>
        <taxon>Vitales</taxon>
        <taxon>Vitaceae</taxon>
        <taxon>Viteae</taxon>
        <taxon>Vitis</taxon>
    </lineage>
</organism>
<dbReference type="InterPro" id="IPR013103">
    <property type="entry name" value="RVT_2"/>
</dbReference>
<evidence type="ECO:0000259" key="2">
    <source>
        <dbReference type="Pfam" id="PF07727"/>
    </source>
</evidence>
<dbReference type="AlphaFoldDB" id="A0A438HIJ7"/>
<dbReference type="Pfam" id="PF13976">
    <property type="entry name" value="gag_pre-integrs"/>
    <property type="match status" value="1"/>
</dbReference>